<feature type="signal peptide" evidence="1">
    <location>
        <begin position="1"/>
        <end position="21"/>
    </location>
</feature>
<dbReference type="Proteomes" id="UP000290244">
    <property type="component" value="Chromosome"/>
</dbReference>
<sequence>MLKRLTSLMIVLTCLSASCFASDDTKPLQEFADFKAQHKGKVIYLDFWASWCTPCRKSFPWMNDMQAKYQQAGLVVVSVNLDSKRDNAIAFLQQTPADFHILYDEKGLLAKQFKLKGMPSSYLFNREGELVSAHTGFNGTKKVLYEQEITQQLAQ</sequence>
<feature type="chain" id="PRO_5020591630" evidence="1">
    <location>
        <begin position="22"/>
        <end position="155"/>
    </location>
</feature>
<dbReference type="KEGG" id="lsd:EMK97_09460"/>
<keyword evidence="4" id="KW-1185">Reference proteome</keyword>
<reference evidence="3 4" key="1">
    <citation type="submission" date="2018-12" db="EMBL/GenBank/DDBJ databases">
        <title>Complete genome of Litorilituus sediminis.</title>
        <authorList>
            <person name="Liu A."/>
            <person name="Rong J."/>
        </authorList>
    </citation>
    <scope>NUCLEOTIDE SEQUENCE [LARGE SCALE GENOMIC DNA]</scope>
    <source>
        <strain evidence="3 4">JCM 17549</strain>
    </source>
</reference>
<keyword evidence="1" id="KW-0732">Signal</keyword>
<dbReference type="GO" id="GO:0016209">
    <property type="term" value="F:antioxidant activity"/>
    <property type="evidence" value="ECO:0007669"/>
    <property type="project" value="InterPro"/>
</dbReference>
<evidence type="ECO:0000313" key="4">
    <source>
        <dbReference type="Proteomes" id="UP000290244"/>
    </source>
</evidence>
<dbReference type="SUPFAM" id="SSF52833">
    <property type="entry name" value="Thioredoxin-like"/>
    <property type="match status" value="1"/>
</dbReference>
<evidence type="ECO:0000256" key="1">
    <source>
        <dbReference type="SAM" id="SignalP"/>
    </source>
</evidence>
<dbReference type="AlphaFoldDB" id="A0A4P6P3R7"/>
<dbReference type="RefSeq" id="WP_130601574.1">
    <property type="nucleotide sequence ID" value="NZ_CP034759.1"/>
</dbReference>
<dbReference type="PROSITE" id="PS51257">
    <property type="entry name" value="PROKAR_LIPOPROTEIN"/>
    <property type="match status" value="1"/>
</dbReference>
<dbReference type="PANTHER" id="PTHR42852:SF18">
    <property type="entry name" value="CHROMOSOME UNDETERMINED SCAFFOLD_47, WHOLE GENOME SHOTGUN SEQUENCE"/>
    <property type="match status" value="1"/>
</dbReference>
<proteinExistence type="predicted"/>
<gene>
    <name evidence="3" type="ORF">EMK97_09460</name>
</gene>
<dbReference type="Pfam" id="PF00578">
    <property type="entry name" value="AhpC-TSA"/>
    <property type="match status" value="1"/>
</dbReference>
<organism evidence="3 4">
    <name type="scientific">Litorilituus sediminis</name>
    <dbReference type="NCBI Taxonomy" id="718192"/>
    <lineage>
        <taxon>Bacteria</taxon>
        <taxon>Pseudomonadati</taxon>
        <taxon>Pseudomonadota</taxon>
        <taxon>Gammaproteobacteria</taxon>
        <taxon>Alteromonadales</taxon>
        <taxon>Colwelliaceae</taxon>
        <taxon>Litorilituus</taxon>
    </lineage>
</organism>
<dbReference type="EMBL" id="CP034759">
    <property type="protein sequence ID" value="QBG35924.1"/>
    <property type="molecule type" value="Genomic_DNA"/>
</dbReference>
<dbReference type="PANTHER" id="PTHR42852">
    <property type="entry name" value="THIOL:DISULFIDE INTERCHANGE PROTEIN DSBE"/>
    <property type="match status" value="1"/>
</dbReference>
<dbReference type="CDD" id="cd02966">
    <property type="entry name" value="TlpA_like_family"/>
    <property type="match status" value="1"/>
</dbReference>
<feature type="domain" description="Thioredoxin" evidence="2">
    <location>
        <begin position="11"/>
        <end position="154"/>
    </location>
</feature>
<dbReference type="OrthoDB" id="9799347at2"/>
<dbReference type="InterPro" id="IPR050553">
    <property type="entry name" value="Thioredoxin_ResA/DsbE_sf"/>
</dbReference>
<accession>A0A4P6P3R7</accession>
<dbReference type="Gene3D" id="3.40.30.10">
    <property type="entry name" value="Glutaredoxin"/>
    <property type="match status" value="1"/>
</dbReference>
<protein>
    <submittedName>
        <fullName evidence="3">TlpA family protein disulfide reductase</fullName>
    </submittedName>
</protein>
<dbReference type="GO" id="GO:0016491">
    <property type="term" value="F:oxidoreductase activity"/>
    <property type="evidence" value="ECO:0007669"/>
    <property type="project" value="InterPro"/>
</dbReference>
<dbReference type="InterPro" id="IPR013766">
    <property type="entry name" value="Thioredoxin_domain"/>
</dbReference>
<dbReference type="InterPro" id="IPR000866">
    <property type="entry name" value="AhpC/TSA"/>
</dbReference>
<evidence type="ECO:0000259" key="2">
    <source>
        <dbReference type="PROSITE" id="PS51352"/>
    </source>
</evidence>
<name>A0A4P6P3R7_9GAMM</name>
<dbReference type="InterPro" id="IPR036249">
    <property type="entry name" value="Thioredoxin-like_sf"/>
</dbReference>
<dbReference type="PROSITE" id="PS51352">
    <property type="entry name" value="THIOREDOXIN_2"/>
    <property type="match status" value="1"/>
</dbReference>
<evidence type="ECO:0000313" key="3">
    <source>
        <dbReference type="EMBL" id="QBG35924.1"/>
    </source>
</evidence>